<evidence type="ECO:0000313" key="2">
    <source>
        <dbReference type="EMBL" id="NQE37134.1"/>
    </source>
</evidence>
<dbReference type="Proteomes" id="UP000702425">
    <property type="component" value="Unassembled WGS sequence"/>
</dbReference>
<reference evidence="2 3" key="1">
    <citation type="journal article" date="2020" name="Sci. Rep.">
        <title>A novel cyanobacterial geosmin producer, revising GeoA distribution and dispersion patterns in Bacteria.</title>
        <authorList>
            <person name="Churro C."/>
            <person name="Semedo-Aguiar A.P."/>
            <person name="Silva A.D."/>
            <person name="Pereira-Leal J.B."/>
            <person name="Leite R.B."/>
        </authorList>
    </citation>
    <scope>NUCLEOTIDE SEQUENCE [LARGE SCALE GENOMIC DNA]</scope>
    <source>
        <strain evidence="2 3">IPMA8</strain>
    </source>
</reference>
<accession>A0ABX2D3C0</accession>
<organism evidence="2 3">
    <name type="scientific">Microcoleus asticus IPMA8</name>
    <dbReference type="NCBI Taxonomy" id="2563858"/>
    <lineage>
        <taxon>Bacteria</taxon>
        <taxon>Bacillati</taxon>
        <taxon>Cyanobacteriota</taxon>
        <taxon>Cyanophyceae</taxon>
        <taxon>Oscillatoriophycideae</taxon>
        <taxon>Oscillatoriales</taxon>
        <taxon>Microcoleaceae</taxon>
        <taxon>Microcoleus</taxon>
        <taxon>Microcoleus asticus</taxon>
    </lineage>
</organism>
<dbReference type="RefSeq" id="WP_172190961.1">
    <property type="nucleotide sequence ID" value="NZ_CAWPPK010000018.1"/>
</dbReference>
<keyword evidence="3" id="KW-1185">Reference proteome</keyword>
<sequence>MTPQSLEQLVQKIHELQTLMVTVATGEARIQEKDDEYKQLYMEVSLKLESLQNEGFNVDNPNSFRSLWDWYNYWSALLATYALRRQYVGELYEKVLTPFENTLYKHRADSMSSEELIDDLQRRLGQMIPEPQTSFKFTINSLHPKIIHRCQQQFESGLYDEAIFNAMKTVEEEIRVRGSAAQTDVGLALVSKVINPNQPKLIFSSVNAEQEAVHSMYRGAIGIFKNPQSHRFLDTSDPIKTFEILGFASLLMRMLDDATVTQSSSNGV</sequence>
<dbReference type="NCBIfam" id="TIGR02391">
    <property type="entry name" value="hypoth_ymh"/>
    <property type="match status" value="1"/>
</dbReference>
<name>A0ABX2D3C0_9CYAN</name>
<comment type="caution">
    <text evidence="2">The sequence shown here is derived from an EMBL/GenBank/DDBJ whole genome shotgun (WGS) entry which is preliminary data.</text>
</comment>
<evidence type="ECO:0000259" key="1">
    <source>
        <dbReference type="Pfam" id="PF09509"/>
    </source>
</evidence>
<gene>
    <name evidence="2" type="ORF">E5S67_04902</name>
</gene>
<dbReference type="InterPro" id="IPR012654">
    <property type="entry name" value="CHP02391"/>
</dbReference>
<dbReference type="Pfam" id="PF09509">
    <property type="entry name" value="Hypoth_Ymh"/>
    <property type="match status" value="1"/>
</dbReference>
<proteinExistence type="predicted"/>
<dbReference type="EMBL" id="SRRZ01000114">
    <property type="protein sequence ID" value="NQE37134.1"/>
    <property type="molecule type" value="Genomic_DNA"/>
</dbReference>
<evidence type="ECO:0000313" key="3">
    <source>
        <dbReference type="Proteomes" id="UP000702425"/>
    </source>
</evidence>
<protein>
    <recommendedName>
        <fullName evidence="1">Conserved hypothetical protein CHP02391 domain-containing protein</fullName>
    </recommendedName>
</protein>
<feature type="domain" description="Conserved hypothetical protein CHP02391" evidence="1">
    <location>
        <begin position="141"/>
        <end position="255"/>
    </location>
</feature>